<accession>A0AAD6Z952</accession>
<evidence type="ECO:0000313" key="3">
    <source>
        <dbReference type="Proteomes" id="UP001218218"/>
    </source>
</evidence>
<dbReference type="InterPro" id="IPR020843">
    <property type="entry name" value="ER"/>
</dbReference>
<evidence type="ECO:0000313" key="2">
    <source>
        <dbReference type="EMBL" id="KAJ7312396.1"/>
    </source>
</evidence>
<gene>
    <name evidence="2" type="ORF">DFH08DRAFT_896924</name>
</gene>
<reference evidence="2" key="1">
    <citation type="submission" date="2023-03" db="EMBL/GenBank/DDBJ databases">
        <title>Massive genome expansion in bonnet fungi (Mycena s.s.) driven by repeated elements and novel gene families across ecological guilds.</title>
        <authorList>
            <consortium name="Lawrence Berkeley National Laboratory"/>
            <person name="Harder C.B."/>
            <person name="Miyauchi S."/>
            <person name="Viragh M."/>
            <person name="Kuo A."/>
            <person name="Thoen E."/>
            <person name="Andreopoulos B."/>
            <person name="Lu D."/>
            <person name="Skrede I."/>
            <person name="Drula E."/>
            <person name="Henrissat B."/>
            <person name="Morin E."/>
            <person name="Kohler A."/>
            <person name="Barry K."/>
            <person name="LaButti K."/>
            <person name="Morin E."/>
            <person name="Salamov A."/>
            <person name="Lipzen A."/>
            <person name="Mereny Z."/>
            <person name="Hegedus B."/>
            <person name="Baldrian P."/>
            <person name="Stursova M."/>
            <person name="Weitz H."/>
            <person name="Taylor A."/>
            <person name="Grigoriev I.V."/>
            <person name="Nagy L.G."/>
            <person name="Martin F."/>
            <person name="Kauserud H."/>
        </authorList>
    </citation>
    <scope>NUCLEOTIDE SEQUENCE</scope>
    <source>
        <strain evidence="2">CBHHK002</strain>
    </source>
</reference>
<keyword evidence="3" id="KW-1185">Reference proteome</keyword>
<name>A0AAD6Z952_9AGAR</name>
<dbReference type="PANTHER" id="PTHR45348:SF3">
    <property type="entry name" value="ENOYL REDUCTASE (ER) DOMAIN-CONTAINING PROTEIN"/>
    <property type="match status" value="1"/>
</dbReference>
<dbReference type="PANTHER" id="PTHR45348">
    <property type="entry name" value="HYPOTHETICAL OXIDOREDUCTASE (EUROFUNG)"/>
    <property type="match status" value="1"/>
</dbReference>
<sequence length="362" mass="38375">MSTHTAIAAIAKGKFDAIQVETPKPGAGQILLKVAYASMIAFDTYITDLGYSVTEYPITFGLNASGTVVEVGEGSSLAVGDRIIAFSPHVFARQELQGTMQEFIALPDHLCAKIPDNFALDAAATIPDNFATAFFTLFDQLSLPIPSSFPATIPPPNRETAILVYGAGSTTGQYTLQLLHAAGYTNLVATASPKHHALLRALGATHVFDYATPTLAADIAAAIGGDGKIAFAVDSISADGTIAKIAQVLRPGGAAAFLLPIKVGDTVAVGDAGMRASISEEQLNLFSKDTKIAYVRTLTYRQNEHLKNNLMPKILPQLLASGIIQPNRVRLLEQGTFKERVATGLDLLRNNKVSGEKIIVKV</sequence>
<comment type="caution">
    <text evidence="2">The sequence shown here is derived from an EMBL/GenBank/DDBJ whole genome shotgun (WGS) entry which is preliminary data.</text>
</comment>
<dbReference type="InterPro" id="IPR013149">
    <property type="entry name" value="ADH-like_C"/>
</dbReference>
<dbReference type="InterPro" id="IPR047122">
    <property type="entry name" value="Trans-enoyl_RdTase-like"/>
</dbReference>
<dbReference type="SUPFAM" id="SSF50129">
    <property type="entry name" value="GroES-like"/>
    <property type="match status" value="1"/>
</dbReference>
<dbReference type="Gene3D" id="3.90.180.10">
    <property type="entry name" value="Medium-chain alcohol dehydrogenases, catalytic domain"/>
    <property type="match status" value="1"/>
</dbReference>
<dbReference type="Proteomes" id="UP001218218">
    <property type="component" value="Unassembled WGS sequence"/>
</dbReference>
<dbReference type="AlphaFoldDB" id="A0AAD6Z952"/>
<proteinExistence type="predicted"/>
<feature type="domain" description="Enoyl reductase (ER)" evidence="1">
    <location>
        <begin position="13"/>
        <end position="360"/>
    </location>
</feature>
<protein>
    <submittedName>
        <fullName evidence="2">Chaperonin 10-like protein</fullName>
    </submittedName>
</protein>
<dbReference type="InterPro" id="IPR036291">
    <property type="entry name" value="NAD(P)-bd_dom_sf"/>
</dbReference>
<dbReference type="GO" id="GO:0016651">
    <property type="term" value="F:oxidoreductase activity, acting on NAD(P)H"/>
    <property type="evidence" value="ECO:0007669"/>
    <property type="project" value="InterPro"/>
</dbReference>
<feature type="non-terminal residue" evidence="2">
    <location>
        <position position="1"/>
    </location>
</feature>
<dbReference type="InterPro" id="IPR011032">
    <property type="entry name" value="GroES-like_sf"/>
</dbReference>
<dbReference type="InterPro" id="IPR013154">
    <property type="entry name" value="ADH-like_N"/>
</dbReference>
<dbReference type="Pfam" id="PF08240">
    <property type="entry name" value="ADH_N"/>
    <property type="match status" value="1"/>
</dbReference>
<dbReference type="Gene3D" id="3.40.50.720">
    <property type="entry name" value="NAD(P)-binding Rossmann-like Domain"/>
    <property type="match status" value="1"/>
</dbReference>
<dbReference type="CDD" id="cd08249">
    <property type="entry name" value="enoyl_reductase_like"/>
    <property type="match status" value="1"/>
</dbReference>
<dbReference type="EMBL" id="JARIHO010000072">
    <property type="protein sequence ID" value="KAJ7312396.1"/>
    <property type="molecule type" value="Genomic_DNA"/>
</dbReference>
<dbReference type="SMART" id="SM00829">
    <property type="entry name" value="PKS_ER"/>
    <property type="match status" value="1"/>
</dbReference>
<dbReference type="Pfam" id="PF00107">
    <property type="entry name" value="ADH_zinc_N"/>
    <property type="match status" value="1"/>
</dbReference>
<organism evidence="2 3">
    <name type="scientific">Mycena albidolilacea</name>
    <dbReference type="NCBI Taxonomy" id="1033008"/>
    <lineage>
        <taxon>Eukaryota</taxon>
        <taxon>Fungi</taxon>
        <taxon>Dikarya</taxon>
        <taxon>Basidiomycota</taxon>
        <taxon>Agaricomycotina</taxon>
        <taxon>Agaricomycetes</taxon>
        <taxon>Agaricomycetidae</taxon>
        <taxon>Agaricales</taxon>
        <taxon>Marasmiineae</taxon>
        <taxon>Mycenaceae</taxon>
        <taxon>Mycena</taxon>
    </lineage>
</organism>
<evidence type="ECO:0000259" key="1">
    <source>
        <dbReference type="SMART" id="SM00829"/>
    </source>
</evidence>
<dbReference type="SUPFAM" id="SSF51735">
    <property type="entry name" value="NAD(P)-binding Rossmann-fold domains"/>
    <property type="match status" value="1"/>
</dbReference>